<dbReference type="STRING" id="1563681.BFP71_01880"/>
<organism evidence="1 2">
    <name type="scientific">Roseivirga misakiensis</name>
    <dbReference type="NCBI Taxonomy" id="1563681"/>
    <lineage>
        <taxon>Bacteria</taxon>
        <taxon>Pseudomonadati</taxon>
        <taxon>Bacteroidota</taxon>
        <taxon>Cytophagia</taxon>
        <taxon>Cytophagales</taxon>
        <taxon>Roseivirgaceae</taxon>
        <taxon>Roseivirga</taxon>
    </lineage>
</organism>
<name>A0A1E5T514_9BACT</name>
<reference evidence="1 2" key="1">
    <citation type="submission" date="2016-08" db="EMBL/GenBank/DDBJ databases">
        <title>Draft genome of Fabibacter sp. strain SK-8.</title>
        <authorList>
            <person name="Wong S.-K."/>
            <person name="Hamasaki K."/>
            <person name="Yoshizawa S."/>
        </authorList>
    </citation>
    <scope>NUCLEOTIDE SEQUENCE [LARGE SCALE GENOMIC DNA]</scope>
    <source>
        <strain evidence="1 2">SK-8</strain>
    </source>
</reference>
<dbReference type="Pfam" id="PF14109">
    <property type="entry name" value="GldH_lipo"/>
    <property type="match status" value="1"/>
</dbReference>
<dbReference type="EMBL" id="MDGQ01000003">
    <property type="protein sequence ID" value="OEK06451.1"/>
    <property type="molecule type" value="Genomic_DNA"/>
</dbReference>
<dbReference type="AlphaFoldDB" id="A0A1E5T514"/>
<dbReference type="InterPro" id="IPR020018">
    <property type="entry name" value="Motility-assoc_lipoprot_GldH"/>
</dbReference>
<accession>A0A1E5T514</accession>
<dbReference type="RefSeq" id="WP_069833763.1">
    <property type="nucleotide sequence ID" value="NZ_MDGQ01000003.1"/>
</dbReference>
<evidence type="ECO:0008006" key="3">
    <source>
        <dbReference type="Google" id="ProtNLM"/>
    </source>
</evidence>
<dbReference type="PROSITE" id="PS51257">
    <property type="entry name" value="PROKAR_LIPOPROTEIN"/>
    <property type="match status" value="1"/>
</dbReference>
<dbReference type="NCBIfam" id="TIGR03511">
    <property type="entry name" value="GldH_lipo"/>
    <property type="match status" value="1"/>
</dbReference>
<comment type="caution">
    <text evidence="1">The sequence shown here is derived from an EMBL/GenBank/DDBJ whole genome shotgun (WGS) entry which is preliminary data.</text>
</comment>
<sequence length="157" mass="17957">MSKSIFGLLFVSLLFMMGCDSGRVYEADHDFEELTWNMDSIPDFQFSIEDTAPKDIIFKIRNSLDFPFRNCYMKYTLADTLGNTLKSELINLKLFDEKTGKPFGKGNSVFQHAETILSDYNFPKPGTYILSVAQYMRTTELAGTYSIGVRVEETSDY</sequence>
<evidence type="ECO:0000313" key="1">
    <source>
        <dbReference type="EMBL" id="OEK06451.1"/>
    </source>
</evidence>
<dbReference type="Proteomes" id="UP000095552">
    <property type="component" value="Unassembled WGS sequence"/>
</dbReference>
<protein>
    <recommendedName>
        <fullName evidence="3">Gliding motility lipoprotein GldH</fullName>
    </recommendedName>
</protein>
<gene>
    <name evidence="1" type="ORF">BFP71_01880</name>
</gene>
<evidence type="ECO:0000313" key="2">
    <source>
        <dbReference type="Proteomes" id="UP000095552"/>
    </source>
</evidence>
<proteinExistence type="predicted"/>
<keyword evidence="2" id="KW-1185">Reference proteome</keyword>